<dbReference type="Proteomes" id="UP000318053">
    <property type="component" value="Unassembled WGS sequence"/>
</dbReference>
<dbReference type="Pfam" id="PF04932">
    <property type="entry name" value="Wzy_C"/>
    <property type="match status" value="1"/>
</dbReference>
<dbReference type="PANTHER" id="PTHR37422">
    <property type="entry name" value="TEICHURONIC ACID BIOSYNTHESIS PROTEIN TUAE"/>
    <property type="match status" value="1"/>
</dbReference>
<evidence type="ECO:0000313" key="9">
    <source>
        <dbReference type="EMBL" id="TWT52104.1"/>
    </source>
</evidence>
<dbReference type="InterPro" id="IPR011990">
    <property type="entry name" value="TPR-like_helical_dom_sf"/>
</dbReference>
<dbReference type="Gene3D" id="1.25.40.10">
    <property type="entry name" value="Tetratricopeptide repeat domain"/>
    <property type="match status" value="1"/>
</dbReference>
<feature type="region of interest" description="Disordered" evidence="6">
    <location>
        <begin position="880"/>
        <end position="907"/>
    </location>
</feature>
<evidence type="ECO:0000256" key="1">
    <source>
        <dbReference type="ARBA" id="ARBA00004141"/>
    </source>
</evidence>
<feature type="repeat" description="TPR" evidence="5">
    <location>
        <begin position="799"/>
        <end position="832"/>
    </location>
</feature>
<feature type="transmembrane region" description="Helical" evidence="7">
    <location>
        <begin position="338"/>
        <end position="356"/>
    </location>
</feature>
<dbReference type="PANTHER" id="PTHR37422:SF23">
    <property type="entry name" value="TEICHURONIC ACID BIOSYNTHESIS PROTEIN TUAE"/>
    <property type="match status" value="1"/>
</dbReference>
<reference evidence="9 10" key="1">
    <citation type="submission" date="2019-02" db="EMBL/GenBank/DDBJ databases">
        <title>Deep-cultivation of Planctomycetes and their phenomic and genomic characterization uncovers novel biology.</title>
        <authorList>
            <person name="Wiegand S."/>
            <person name="Jogler M."/>
            <person name="Boedeker C."/>
            <person name="Pinto D."/>
            <person name="Vollmers J."/>
            <person name="Rivas-Marin E."/>
            <person name="Kohn T."/>
            <person name="Peeters S.H."/>
            <person name="Heuer A."/>
            <person name="Rast P."/>
            <person name="Oberbeckmann S."/>
            <person name="Bunk B."/>
            <person name="Jeske O."/>
            <person name="Meyerdierks A."/>
            <person name="Storesund J.E."/>
            <person name="Kallscheuer N."/>
            <person name="Luecker S."/>
            <person name="Lage O.M."/>
            <person name="Pohl T."/>
            <person name="Merkel B.J."/>
            <person name="Hornburger P."/>
            <person name="Mueller R.-W."/>
            <person name="Bruemmer F."/>
            <person name="Labrenz M."/>
            <person name="Spormann A.M."/>
            <person name="Op Den Camp H."/>
            <person name="Overmann J."/>
            <person name="Amann R."/>
            <person name="Jetten M.S.M."/>
            <person name="Mascher T."/>
            <person name="Medema M.H."/>
            <person name="Devos D.P."/>
            <person name="Kaster A.-K."/>
            <person name="Ovreas L."/>
            <person name="Rohde M."/>
            <person name="Galperin M.Y."/>
            <person name="Jogler C."/>
        </authorList>
    </citation>
    <scope>NUCLEOTIDE SEQUENCE [LARGE SCALE GENOMIC DNA]</scope>
    <source>
        <strain evidence="9 10">CA85</strain>
    </source>
</reference>
<comment type="caution">
    <text evidence="9">The sequence shown here is derived from an EMBL/GenBank/DDBJ whole genome shotgun (WGS) entry which is preliminary data.</text>
</comment>
<proteinExistence type="predicted"/>
<evidence type="ECO:0000256" key="5">
    <source>
        <dbReference type="PROSITE-ProRule" id="PRU00339"/>
    </source>
</evidence>
<organism evidence="9 10">
    <name type="scientific">Allorhodopirellula solitaria</name>
    <dbReference type="NCBI Taxonomy" id="2527987"/>
    <lineage>
        <taxon>Bacteria</taxon>
        <taxon>Pseudomonadati</taxon>
        <taxon>Planctomycetota</taxon>
        <taxon>Planctomycetia</taxon>
        <taxon>Pirellulales</taxon>
        <taxon>Pirellulaceae</taxon>
        <taxon>Allorhodopirellula</taxon>
    </lineage>
</organism>
<dbReference type="Pfam" id="PF13181">
    <property type="entry name" value="TPR_8"/>
    <property type="match status" value="1"/>
</dbReference>
<feature type="transmembrane region" description="Helical" evidence="7">
    <location>
        <begin position="51"/>
        <end position="78"/>
    </location>
</feature>
<feature type="transmembrane region" description="Helical" evidence="7">
    <location>
        <begin position="145"/>
        <end position="164"/>
    </location>
</feature>
<feature type="transmembrane region" description="Helical" evidence="7">
    <location>
        <begin position="377"/>
        <end position="399"/>
    </location>
</feature>
<dbReference type="InterPro" id="IPR019734">
    <property type="entry name" value="TPR_rpt"/>
</dbReference>
<keyword evidence="9" id="KW-0436">Ligase</keyword>
<dbReference type="EMBL" id="SJPK01000033">
    <property type="protein sequence ID" value="TWT52104.1"/>
    <property type="molecule type" value="Genomic_DNA"/>
</dbReference>
<dbReference type="SUPFAM" id="SSF48452">
    <property type="entry name" value="TPR-like"/>
    <property type="match status" value="1"/>
</dbReference>
<accession>A0A5C5WMR3</accession>
<evidence type="ECO:0000256" key="6">
    <source>
        <dbReference type="SAM" id="MobiDB-lite"/>
    </source>
</evidence>
<keyword evidence="10" id="KW-1185">Reference proteome</keyword>
<keyword evidence="5" id="KW-0802">TPR repeat</keyword>
<sequence length="907" mass="99717">MVMLPILLAVDFGGIYHWSQYIAAFGIILAAILALPGLTDSTASSGLRQHAILWPLGVLVFWAFVQSVAMPASLIAWLSPGSYTAFTEWLVGLEVTSPGQAESGATVASMSVSPYDTSHVAALVTLMLPLCWAASIVFHARSRLMMLLSSLAIAGASVAVLGLYRKLDPTADLWIFQPKPNSFGGFVNRNNAALMLNLGLAASLGLLSWRMMAMHQVEVDAPEFEFNDLVALISDRESLVGLLSGTTCIAGLLVNGSRGGLVAALFGMAFAFGYVRPRRGLISLPILVVILAISVTVLITPMNLNLETLQRWEVFTGDADTLQSNGRLLHWSDGWQAAMAYFPGGAGLSTYAYAYLPYQEVSPSWWYEHADNLWLELLVETGLVGLVVAVWILAILLFALNRLAVSVDPLDQGLRVAGWYAIAAIMASQFFDYGLVLPANLIAALLLGTAIISRDIANGGSGGFTLPWSGHHRDENPREWTMHTAPEPPNRLGLNRSARGNRWLGGFHRLPCFLLAGLMIGGGLYVIPVLRQDAITDSLLSRLHAEYSRWQLNPEALEEMENVLQERRAADTSPLLFARLGAVQRDRARLAETREWRPQSAAEMGDIYEQLDLSNHTLPYPPESSIVRQESLSSWKHYNDAWQTSLETLQICPLAQAPRGSLLRLFPIIRSGESLPSGGTVNAEAVAHAAAEHLLVFYNGNPSRQFALGEASIRRGDFEAATEGLRAALEADPALTAEVMQLVQDNPELDVKEVIPDSPRVMRSAASRVLQWEQPDPEFLRRAVKTVGSEKDAPLETRAHCEELLGRIHFYLDEIEPAKEHYRQAIRMAPEKFIYRVDYINQLLERGLKSEALRQSRIGRNALPDKPQFQQFIDQIAESERTQTAPSDAVPEIDRSQLDALLNGPNP</sequence>
<feature type="transmembrane region" description="Helical" evidence="7">
    <location>
        <begin position="419"/>
        <end position="447"/>
    </location>
</feature>
<keyword evidence="4 7" id="KW-0472">Membrane</keyword>
<evidence type="ECO:0000259" key="8">
    <source>
        <dbReference type="Pfam" id="PF04932"/>
    </source>
</evidence>
<feature type="transmembrane region" description="Helical" evidence="7">
    <location>
        <begin position="512"/>
        <end position="530"/>
    </location>
</feature>
<gene>
    <name evidence="9" type="ORF">CA85_51090</name>
</gene>
<dbReference type="InterPro" id="IPR007016">
    <property type="entry name" value="O-antigen_ligase-rel_domated"/>
</dbReference>
<evidence type="ECO:0000256" key="2">
    <source>
        <dbReference type="ARBA" id="ARBA00022692"/>
    </source>
</evidence>
<keyword evidence="3 7" id="KW-1133">Transmembrane helix</keyword>
<comment type="subcellular location">
    <subcellularLocation>
        <location evidence="1">Membrane</location>
        <topology evidence="1">Multi-pass membrane protein</topology>
    </subcellularLocation>
</comment>
<feature type="transmembrane region" description="Helical" evidence="7">
    <location>
        <begin position="192"/>
        <end position="209"/>
    </location>
</feature>
<evidence type="ECO:0000256" key="4">
    <source>
        <dbReference type="ARBA" id="ARBA00023136"/>
    </source>
</evidence>
<dbReference type="GO" id="GO:0016020">
    <property type="term" value="C:membrane"/>
    <property type="evidence" value="ECO:0007669"/>
    <property type="project" value="UniProtKB-SubCell"/>
</dbReference>
<protein>
    <submittedName>
        <fullName evidence="9">O-Antigen ligase</fullName>
    </submittedName>
</protein>
<dbReference type="SMART" id="SM00028">
    <property type="entry name" value="TPR"/>
    <property type="match status" value="2"/>
</dbReference>
<feature type="transmembrane region" description="Helical" evidence="7">
    <location>
        <begin position="120"/>
        <end position="138"/>
    </location>
</feature>
<dbReference type="GO" id="GO:0016874">
    <property type="term" value="F:ligase activity"/>
    <property type="evidence" value="ECO:0007669"/>
    <property type="project" value="UniProtKB-KW"/>
</dbReference>
<feature type="repeat" description="TPR" evidence="5">
    <location>
        <begin position="702"/>
        <end position="735"/>
    </location>
</feature>
<evidence type="ECO:0000256" key="7">
    <source>
        <dbReference type="SAM" id="Phobius"/>
    </source>
</evidence>
<keyword evidence="2 7" id="KW-0812">Transmembrane</keyword>
<feature type="domain" description="O-antigen ligase-related" evidence="8">
    <location>
        <begin position="248"/>
        <end position="389"/>
    </location>
</feature>
<feature type="transmembrane region" description="Helical" evidence="7">
    <location>
        <begin position="282"/>
        <end position="302"/>
    </location>
</feature>
<evidence type="ECO:0000313" key="10">
    <source>
        <dbReference type="Proteomes" id="UP000318053"/>
    </source>
</evidence>
<dbReference type="PROSITE" id="PS50005">
    <property type="entry name" value="TPR"/>
    <property type="match status" value="2"/>
</dbReference>
<name>A0A5C5WMR3_9BACT</name>
<feature type="transmembrane region" description="Helical" evidence="7">
    <location>
        <begin position="20"/>
        <end position="39"/>
    </location>
</feature>
<dbReference type="InterPro" id="IPR051533">
    <property type="entry name" value="WaaL-like"/>
</dbReference>
<dbReference type="AlphaFoldDB" id="A0A5C5WMR3"/>
<evidence type="ECO:0000256" key="3">
    <source>
        <dbReference type="ARBA" id="ARBA00022989"/>
    </source>
</evidence>